<dbReference type="EMBL" id="JAPEVB010000002">
    <property type="protein sequence ID" value="KAJ4393010.1"/>
    <property type="molecule type" value="Genomic_DNA"/>
</dbReference>
<name>A0A9W9CXH2_9PEZI</name>
<gene>
    <name evidence="1" type="primary">AIM6</name>
    <name evidence="1" type="ORF">N0V93_002215</name>
</gene>
<accession>A0A9W9CXH2</accession>
<proteinExistence type="predicted"/>
<dbReference type="Proteomes" id="UP001140453">
    <property type="component" value="Unassembled WGS sequence"/>
</dbReference>
<evidence type="ECO:0000313" key="2">
    <source>
        <dbReference type="Proteomes" id="UP001140453"/>
    </source>
</evidence>
<protein>
    <submittedName>
        <fullName evidence="1">Altered inheritance of mitochondria protein 6</fullName>
    </submittedName>
</protein>
<keyword evidence="2" id="KW-1185">Reference proteome</keyword>
<evidence type="ECO:0000313" key="1">
    <source>
        <dbReference type="EMBL" id="KAJ4393010.1"/>
    </source>
</evidence>
<organism evidence="1 2">
    <name type="scientific">Gnomoniopsis smithogilvyi</name>
    <dbReference type="NCBI Taxonomy" id="1191159"/>
    <lineage>
        <taxon>Eukaryota</taxon>
        <taxon>Fungi</taxon>
        <taxon>Dikarya</taxon>
        <taxon>Ascomycota</taxon>
        <taxon>Pezizomycotina</taxon>
        <taxon>Sordariomycetes</taxon>
        <taxon>Sordariomycetidae</taxon>
        <taxon>Diaporthales</taxon>
        <taxon>Gnomoniaceae</taxon>
        <taxon>Gnomoniopsis</taxon>
    </lineage>
</organism>
<dbReference type="AlphaFoldDB" id="A0A9W9CXH2"/>
<comment type="caution">
    <text evidence="1">The sequence shown here is derived from an EMBL/GenBank/DDBJ whole genome shotgun (WGS) entry which is preliminary data.</text>
</comment>
<reference evidence="1" key="1">
    <citation type="submission" date="2022-10" db="EMBL/GenBank/DDBJ databases">
        <title>Tapping the CABI collections for fungal endophytes: first genome assemblies for Collariella, Neodidymelliopsis, Ascochyta clinopodiicola, Didymella pomorum, Didymosphaeria variabile, Neocosmospora piperis and Neocucurbitaria cava.</title>
        <authorList>
            <person name="Hill R."/>
        </authorList>
    </citation>
    <scope>NUCLEOTIDE SEQUENCE</scope>
    <source>
        <strain evidence="1">IMI 355082</strain>
    </source>
</reference>
<dbReference type="OrthoDB" id="4153866at2759"/>
<sequence>MSTCATVAHGPEFLNAPLSTLPDDNVFWSSTDAWQSEGFTHNTTLPPEVLSVSRTLYYPENSYYASVSFKQTIGSVRFGFSDTQLERLREQTRIANLSQLQARYWDIPDWPINYRDYIWAVLTREGVGMLSIDDIDAVSTRAWTPAYMVTVQSNIMGDAYTDVLKYNEALKTSLGARNALLQHIRDHLQTKDYTASPDIIGEFSQLVTENVVPIADMQSQLARIMDIADEDELRARFAGFLNAPVDSESQQKAALYEIRDALLIPREDDPSIMTHWLRAMRAASIQWSRDDPQRWGDYSTKLSHHMTRRDHRDENQRALEAMAVEGKVRDTLCAYFSACERDYAPAMGALDVQGAI</sequence>